<feature type="non-terminal residue" evidence="9">
    <location>
        <position position="1"/>
    </location>
</feature>
<dbReference type="GO" id="GO:0008049">
    <property type="term" value="P:male courtship behavior"/>
    <property type="evidence" value="ECO:0007669"/>
    <property type="project" value="TreeGrafter"/>
</dbReference>
<evidence type="ECO:0000313" key="10">
    <source>
        <dbReference type="Proteomes" id="UP000670152"/>
    </source>
</evidence>
<feature type="transmembrane region" description="Helical" evidence="8">
    <location>
        <begin position="86"/>
        <end position="110"/>
    </location>
</feature>
<feature type="transmembrane region" description="Helical" evidence="8">
    <location>
        <begin position="248"/>
        <end position="274"/>
    </location>
</feature>
<comment type="caution">
    <text evidence="9">The sequence shown here is derived from an EMBL/GenBank/DDBJ whole genome shotgun (WGS) entry which is preliminary data.</text>
</comment>
<comment type="subcellular location">
    <subcellularLocation>
        <location evidence="1 8">Cell membrane</location>
        <topology evidence="1 8">Multi-pass membrane protein</topology>
    </subcellularLocation>
</comment>
<evidence type="ECO:0000256" key="6">
    <source>
        <dbReference type="ARBA" id="ARBA00023170"/>
    </source>
</evidence>
<evidence type="ECO:0000256" key="4">
    <source>
        <dbReference type="ARBA" id="ARBA00022989"/>
    </source>
</evidence>
<dbReference type="GO" id="GO:0007165">
    <property type="term" value="P:signal transduction"/>
    <property type="evidence" value="ECO:0007669"/>
    <property type="project" value="UniProtKB-KW"/>
</dbReference>
<keyword evidence="4 8" id="KW-1133">Transmembrane helix</keyword>
<dbReference type="PANTHER" id="PTHR21143">
    <property type="entry name" value="INVERTEBRATE GUSTATORY RECEPTOR"/>
    <property type="match status" value="1"/>
</dbReference>
<evidence type="ECO:0000256" key="5">
    <source>
        <dbReference type="ARBA" id="ARBA00023136"/>
    </source>
</evidence>
<dbReference type="GO" id="GO:0050909">
    <property type="term" value="P:sensory perception of taste"/>
    <property type="evidence" value="ECO:0007669"/>
    <property type="project" value="InterPro"/>
</dbReference>
<evidence type="ECO:0000256" key="7">
    <source>
        <dbReference type="ARBA" id="ARBA00023224"/>
    </source>
</evidence>
<dbReference type="AlphaFoldDB" id="A0A836JVE9"/>
<keyword evidence="3 8" id="KW-0812">Transmembrane</keyword>
<evidence type="ECO:0000256" key="2">
    <source>
        <dbReference type="ARBA" id="ARBA00022475"/>
    </source>
</evidence>
<dbReference type="GO" id="GO:0030424">
    <property type="term" value="C:axon"/>
    <property type="evidence" value="ECO:0007669"/>
    <property type="project" value="TreeGrafter"/>
</dbReference>
<keyword evidence="7 8" id="KW-0807">Transducer</keyword>
<dbReference type="Proteomes" id="UP000670152">
    <property type="component" value="Unassembled WGS sequence"/>
</dbReference>
<keyword evidence="5 8" id="KW-0472">Membrane</keyword>
<protein>
    <recommendedName>
        <fullName evidence="8">Gustatory receptor</fullName>
    </recommendedName>
</protein>
<evidence type="ECO:0000256" key="8">
    <source>
        <dbReference type="RuleBase" id="RU363108"/>
    </source>
</evidence>
<evidence type="ECO:0000313" key="9">
    <source>
        <dbReference type="EMBL" id="KAG5328167.1"/>
    </source>
</evidence>
<feature type="transmembrane region" description="Helical" evidence="8">
    <location>
        <begin position="294"/>
        <end position="313"/>
    </location>
</feature>
<feature type="non-terminal residue" evidence="9">
    <location>
        <position position="427"/>
    </location>
</feature>
<sequence>LILKKQEENKMRQKWSPFYATDFQTLMYPSFIFCRIFGLFPYKINNSIFEVSKPQYILSIIITCALCVFQLMYIKSTISTKIDFKSVITIIVTSCYCILIVFFAIVTLILSNPRMRLLQTIMEVSSKLSPKSYQKLSKLIHIKDIFGFFYVIGLNFIVFYKRKNILTLIFLIYTVQWIFQMEMLYVNCVCVLKACFKKINNDLRLMQEIVNNKSCISTISYCEQRNPFLIKLKALEKQYMMISNTIQILNTIFSVQVFVTIVLTLFEVSLELYIYVVKWHNGLVINLSEQAIEIFLLIMIFYTIRMALIFWACETGKNQAQEIRTTIHDVLNDARDEQIKNELQLFSLQLLHCKHTFSAKGFNVDATFLTTVSNQLLAIINEMFYSFLHCSSDGGYHYYIHVDYATILDRIIFLRESAINIIILQII</sequence>
<feature type="transmembrane region" description="Helical" evidence="8">
    <location>
        <begin position="165"/>
        <end position="196"/>
    </location>
</feature>
<dbReference type="InterPro" id="IPR013604">
    <property type="entry name" value="7TM_chemorcpt"/>
</dbReference>
<feature type="transmembrane region" description="Helical" evidence="8">
    <location>
        <begin position="26"/>
        <end position="44"/>
    </location>
</feature>
<accession>A0A836JVE9</accession>
<dbReference type="GO" id="GO:0007635">
    <property type="term" value="P:chemosensory behavior"/>
    <property type="evidence" value="ECO:0007669"/>
    <property type="project" value="TreeGrafter"/>
</dbReference>
<keyword evidence="6 8" id="KW-0675">Receptor</keyword>
<organism evidence="9 10">
    <name type="scientific">Acromyrmex heyeri</name>
    <dbReference type="NCBI Taxonomy" id="230685"/>
    <lineage>
        <taxon>Eukaryota</taxon>
        <taxon>Metazoa</taxon>
        <taxon>Ecdysozoa</taxon>
        <taxon>Arthropoda</taxon>
        <taxon>Hexapoda</taxon>
        <taxon>Insecta</taxon>
        <taxon>Pterygota</taxon>
        <taxon>Neoptera</taxon>
        <taxon>Endopterygota</taxon>
        <taxon>Hymenoptera</taxon>
        <taxon>Apocrita</taxon>
        <taxon>Aculeata</taxon>
        <taxon>Formicoidea</taxon>
        <taxon>Formicidae</taxon>
        <taxon>Myrmicinae</taxon>
        <taxon>Acromyrmex</taxon>
    </lineage>
</organism>
<feature type="transmembrane region" description="Helical" evidence="8">
    <location>
        <begin position="56"/>
        <end position="74"/>
    </location>
</feature>
<keyword evidence="2 8" id="KW-1003">Cell membrane</keyword>
<comment type="similarity">
    <text evidence="8">Belongs to the insect chemoreceptor superfamily. Gustatory receptor (GR) family.</text>
</comment>
<evidence type="ECO:0000256" key="3">
    <source>
        <dbReference type="ARBA" id="ARBA00022692"/>
    </source>
</evidence>
<dbReference type="GO" id="GO:0005886">
    <property type="term" value="C:plasma membrane"/>
    <property type="evidence" value="ECO:0007669"/>
    <property type="project" value="UniProtKB-SubCell"/>
</dbReference>
<keyword evidence="10" id="KW-1185">Reference proteome</keyword>
<proteinExistence type="inferred from homology"/>
<dbReference type="GO" id="GO:0030425">
    <property type="term" value="C:dendrite"/>
    <property type="evidence" value="ECO:0007669"/>
    <property type="project" value="TreeGrafter"/>
</dbReference>
<name>A0A836JVE9_9HYME</name>
<evidence type="ECO:0000256" key="1">
    <source>
        <dbReference type="ARBA" id="ARBA00004651"/>
    </source>
</evidence>
<feature type="transmembrane region" description="Helical" evidence="8">
    <location>
        <begin position="140"/>
        <end position="159"/>
    </location>
</feature>
<dbReference type="GO" id="GO:0043025">
    <property type="term" value="C:neuronal cell body"/>
    <property type="evidence" value="ECO:0007669"/>
    <property type="project" value="TreeGrafter"/>
</dbReference>
<dbReference type="EMBL" id="JAANIB010006915">
    <property type="protein sequence ID" value="KAG5328167.1"/>
    <property type="molecule type" value="Genomic_DNA"/>
</dbReference>
<reference evidence="9 10" key="1">
    <citation type="submission" date="2020-02" db="EMBL/GenBank/DDBJ databases">
        <title>Relaxed selection underlies rapid genomic changes in the transitions from sociality to social parasitism in ants.</title>
        <authorList>
            <person name="Bi X."/>
        </authorList>
    </citation>
    <scope>NUCLEOTIDE SEQUENCE [LARGE SCALE GENOMIC DNA]</scope>
    <source>
        <strain evidence="9">BGI-DK2014b</strain>
        <tissue evidence="9">Whole body</tissue>
    </source>
</reference>
<dbReference type="Pfam" id="PF08395">
    <property type="entry name" value="7tm_7"/>
    <property type="match status" value="1"/>
</dbReference>
<comment type="function">
    <text evidence="8">Gustatory receptor which mediates acceptance or avoidance behavior, depending on its substrates.</text>
</comment>
<dbReference type="PANTHER" id="PTHR21143:SF133">
    <property type="entry name" value="GUSTATORY AND PHEROMONE RECEPTOR 32A-RELATED"/>
    <property type="match status" value="1"/>
</dbReference>
<gene>
    <name evidence="9" type="primary">Gr28b_6</name>
    <name evidence="9" type="ORF">G6Z77_0011618</name>
</gene>
<dbReference type="OrthoDB" id="7552363at2759"/>